<evidence type="ECO:0000313" key="2">
    <source>
        <dbReference type="Proteomes" id="UP000789342"/>
    </source>
</evidence>
<dbReference type="AlphaFoldDB" id="A0A9N9EPV8"/>
<feature type="non-terminal residue" evidence="1">
    <location>
        <position position="1"/>
    </location>
</feature>
<protein>
    <submittedName>
        <fullName evidence="1">16625_t:CDS:1</fullName>
    </submittedName>
</protein>
<proteinExistence type="predicted"/>
<evidence type="ECO:0000313" key="1">
    <source>
        <dbReference type="EMBL" id="CAG8688948.1"/>
    </source>
</evidence>
<keyword evidence="2" id="KW-1185">Reference proteome</keyword>
<reference evidence="1" key="1">
    <citation type="submission" date="2021-06" db="EMBL/GenBank/DDBJ databases">
        <authorList>
            <person name="Kallberg Y."/>
            <person name="Tangrot J."/>
            <person name="Rosling A."/>
        </authorList>
    </citation>
    <scope>NUCLEOTIDE SEQUENCE</scope>
    <source>
        <strain evidence="1">CL551</strain>
    </source>
</reference>
<comment type="caution">
    <text evidence="1">The sequence shown here is derived from an EMBL/GenBank/DDBJ whole genome shotgun (WGS) entry which is preliminary data.</text>
</comment>
<dbReference type="Proteomes" id="UP000789342">
    <property type="component" value="Unassembled WGS sequence"/>
</dbReference>
<accession>A0A9N9EPV8</accession>
<gene>
    <name evidence="1" type="ORF">AMORRO_LOCUS11557</name>
</gene>
<sequence length="275" mass="31286">WKIFLDPGNLNLISILNYYRKKEDFIFDKKIKYKAITTFVSIVATTETNEWKKAAAYLKSTLKASYGVSPSGGLQEVSSFIHTLKEDVKYFLAEVKSKIIETETQVQFNTKQSFINNKAQAVLGKAKLNHLLSSLNATLKPARKRKPISYTESSEEEDHSSDLDYIEKSKRMDKRSAHMQRSFIFAFGNDYSNPIGIGKLSKFKNYRTGVIVSITDEGTKELTMLMVAGCFGSGIEQLMLVGHKNINGESDAIKDGWLLWTWIWLIDCLDFSQKF</sequence>
<feature type="non-terminal residue" evidence="1">
    <location>
        <position position="275"/>
    </location>
</feature>
<organism evidence="1 2">
    <name type="scientific">Acaulospora morrowiae</name>
    <dbReference type="NCBI Taxonomy" id="94023"/>
    <lineage>
        <taxon>Eukaryota</taxon>
        <taxon>Fungi</taxon>
        <taxon>Fungi incertae sedis</taxon>
        <taxon>Mucoromycota</taxon>
        <taxon>Glomeromycotina</taxon>
        <taxon>Glomeromycetes</taxon>
        <taxon>Diversisporales</taxon>
        <taxon>Acaulosporaceae</taxon>
        <taxon>Acaulospora</taxon>
    </lineage>
</organism>
<name>A0A9N9EPV8_9GLOM</name>
<dbReference type="EMBL" id="CAJVPV010014931">
    <property type="protein sequence ID" value="CAG8688948.1"/>
    <property type="molecule type" value="Genomic_DNA"/>
</dbReference>